<feature type="compositionally biased region" description="Basic and acidic residues" evidence="1">
    <location>
        <begin position="242"/>
        <end position="253"/>
    </location>
</feature>
<accession>A0A7R8WF70</accession>
<gene>
    <name evidence="2" type="ORF">CTOB1V02_LOCUS5703</name>
</gene>
<dbReference type="SUPFAM" id="SSF54928">
    <property type="entry name" value="RNA-binding domain, RBD"/>
    <property type="match status" value="1"/>
</dbReference>
<feature type="region of interest" description="Disordered" evidence="1">
    <location>
        <begin position="235"/>
        <end position="381"/>
    </location>
</feature>
<feature type="compositionally biased region" description="Gly residues" evidence="1">
    <location>
        <begin position="46"/>
        <end position="55"/>
    </location>
</feature>
<dbReference type="GO" id="GO:0005634">
    <property type="term" value="C:nucleus"/>
    <property type="evidence" value="ECO:0007669"/>
    <property type="project" value="TreeGrafter"/>
</dbReference>
<evidence type="ECO:0000256" key="1">
    <source>
        <dbReference type="SAM" id="MobiDB-lite"/>
    </source>
</evidence>
<dbReference type="GO" id="GO:0003729">
    <property type="term" value="F:mRNA binding"/>
    <property type="evidence" value="ECO:0007669"/>
    <property type="project" value="TreeGrafter"/>
</dbReference>
<proteinExistence type="predicted"/>
<dbReference type="GO" id="GO:0006406">
    <property type="term" value="P:mRNA export from nucleus"/>
    <property type="evidence" value="ECO:0007669"/>
    <property type="project" value="TreeGrafter"/>
</dbReference>
<dbReference type="Pfam" id="PF00076">
    <property type="entry name" value="RRM_1"/>
    <property type="match status" value="1"/>
</dbReference>
<sequence length="544" mass="59332">MGLASSMGEDEKEQNRVLNLKAEMDSSLNDIIRKKRIGDQARNNSRGGGRGGGPTGEMIDVRDKIIAKRKENLKDARQAIVSRKISRVKDARVLIQERGRGGGHVAPTSIKPKTDLRQKIELTKLASATSAALAQGLPNPFGRPPPSIPSIGGRTVSASPLYIPPPVQTQPPSVVSNLPSLMDVVFSKPPPTAPVTTPVPTKIHAKASFFPDGIPDVPTLIRRTMTNANAAARAKQLSASVVEDRDRDRDPHRSLKSRRRTEYVHSSEEDLSPPAPKTRAVEPARLALVVDNPSAKGRSQTRPAEYERQKDEDEDEILPPVQRKTSSREMTVRTRSPLPSPPSSPPPKSTSTATSKSERAPLTTASLRSSVTKGSTPVPSSYVRVSNLHEDVSRADIHELFMRVGRVVRANLIKPGIAEVYFVTSKEAAAAVSEYHERLLDGLPMEVKIVAPPAKRTNEERRFAPPDVSTIHLALSKMNKAKANDLGDSNTRITASRLSLKLRAGMFAGAKVKSSSSRPQKEPNIRLQENSEDYCAIKYKHESA</sequence>
<dbReference type="PANTHER" id="PTHR19965">
    <property type="entry name" value="RNA AND EXPORT FACTOR BINDING PROTEIN"/>
    <property type="match status" value="1"/>
</dbReference>
<dbReference type="InterPro" id="IPR000504">
    <property type="entry name" value="RRM_dom"/>
</dbReference>
<reference evidence="2" key="1">
    <citation type="submission" date="2020-11" db="EMBL/GenBank/DDBJ databases">
        <authorList>
            <person name="Tran Van P."/>
        </authorList>
    </citation>
    <scope>NUCLEOTIDE SEQUENCE</scope>
</reference>
<protein>
    <submittedName>
        <fullName evidence="2">Uncharacterized protein</fullName>
    </submittedName>
</protein>
<feature type="region of interest" description="Disordered" evidence="1">
    <location>
        <begin position="1"/>
        <end position="58"/>
    </location>
</feature>
<feature type="compositionally biased region" description="Polar residues" evidence="1">
    <location>
        <begin position="363"/>
        <end position="379"/>
    </location>
</feature>
<feature type="compositionally biased region" description="Pro residues" evidence="1">
    <location>
        <begin position="338"/>
        <end position="348"/>
    </location>
</feature>
<dbReference type="OrthoDB" id="6335455at2759"/>
<dbReference type="InterPro" id="IPR035979">
    <property type="entry name" value="RBD_domain_sf"/>
</dbReference>
<dbReference type="Gene3D" id="3.30.70.330">
    <property type="match status" value="1"/>
</dbReference>
<dbReference type="AlphaFoldDB" id="A0A7R8WF70"/>
<dbReference type="InterPro" id="IPR051229">
    <property type="entry name" value="ALYREF_mRNA_export"/>
</dbReference>
<evidence type="ECO:0000313" key="2">
    <source>
        <dbReference type="EMBL" id="CAD7227806.1"/>
    </source>
</evidence>
<name>A0A7R8WF70_9CRUS</name>
<dbReference type="InterPro" id="IPR012677">
    <property type="entry name" value="Nucleotide-bd_a/b_plait_sf"/>
</dbReference>
<dbReference type="PANTHER" id="PTHR19965:SF35">
    <property type="entry name" value="RNA ANNEALING PROTEIN YRA1"/>
    <property type="match status" value="1"/>
</dbReference>
<dbReference type="EMBL" id="OB661268">
    <property type="protein sequence ID" value="CAD7227806.1"/>
    <property type="molecule type" value="Genomic_DNA"/>
</dbReference>
<organism evidence="2">
    <name type="scientific">Cyprideis torosa</name>
    <dbReference type="NCBI Taxonomy" id="163714"/>
    <lineage>
        <taxon>Eukaryota</taxon>
        <taxon>Metazoa</taxon>
        <taxon>Ecdysozoa</taxon>
        <taxon>Arthropoda</taxon>
        <taxon>Crustacea</taxon>
        <taxon>Oligostraca</taxon>
        <taxon>Ostracoda</taxon>
        <taxon>Podocopa</taxon>
        <taxon>Podocopida</taxon>
        <taxon>Cytherocopina</taxon>
        <taxon>Cytheroidea</taxon>
        <taxon>Cytherideidae</taxon>
        <taxon>Cyprideis</taxon>
    </lineage>
</organism>
<dbReference type="SMART" id="SM00360">
    <property type="entry name" value="RRM"/>
    <property type="match status" value="1"/>
</dbReference>
<dbReference type="PROSITE" id="PS50102">
    <property type="entry name" value="RRM"/>
    <property type="match status" value="1"/>
</dbReference>